<proteinExistence type="predicted"/>
<accession>A0ABZ2BWQ3</accession>
<organism evidence="2 3">
    <name type="scientific">Roseobacter fucihabitans</name>
    <dbReference type="NCBI Taxonomy" id="1537242"/>
    <lineage>
        <taxon>Bacteria</taxon>
        <taxon>Pseudomonadati</taxon>
        <taxon>Pseudomonadota</taxon>
        <taxon>Alphaproteobacteria</taxon>
        <taxon>Rhodobacterales</taxon>
        <taxon>Roseobacteraceae</taxon>
        <taxon>Roseobacter</taxon>
    </lineage>
</organism>
<name>A0ABZ2BWQ3_9RHOB</name>
<evidence type="ECO:0000313" key="2">
    <source>
        <dbReference type="EMBL" id="WVX50474.1"/>
    </source>
</evidence>
<sequence>MPPFARPTSVLSLCACILTGCATGNAPQGGAVPEARINQAIATQVSCMRAQTLRLDDGVSEAAKIGASVAAACREESRQAAAVFISGKTPEAQAEFLKNTREDEAELATRVVNHTRATKS</sequence>
<feature type="signal peptide" evidence="1">
    <location>
        <begin position="1"/>
        <end position="26"/>
    </location>
</feature>
<reference evidence="3" key="1">
    <citation type="submission" date="2024-01" db="EMBL/GenBank/DDBJ databases">
        <title>Roseobacter fucihabitans sp. nov., isolated from the brown alga Fucus spiralis.</title>
        <authorList>
            <person name="Hahnke S."/>
            <person name="Berger M."/>
            <person name="Schlingloff A."/>
            <person name="Athale I."/>
            <person name="Neumann-Schaal M."/>
            <person name="Adenaya A."/>
            <person name="Poehlein A."/>
            <person name="Daniel R."/>
            <person name="Pertersen J."/>
            <person name="Brinkhoff T."/>
        </authorList>
    </citation>
    <scope>NUCLEOTIDE SEQUENCE [LARGE SCALE GENOMIC DNA]</scope>
    <source>
        <strain evidence="3">B14</strain>
    </source>
</reference>
<keyword evidence="3" id="KW-1185">Reference proteome</keyword>
<keyword evidence="1" id="KW-0732">Signal</keyword>
<protein>
    <recommendedName>
        <fullName evidence="4">Lipoprotein</fullName>
    </recommendedName>
</protein>
<dbReference type="EMBL" id="CP143423">
    <property type="protein sequence ID" value="WVX50474.1"/>
    <property type="molecule type" value="Genomic_DNA"/>
</dbReference>
<evidence type="ECO:0000313" key="3">
    <source>
        <dbReference type="Proteomes" id="UP001318682"/>
    </source>
</evidence>
<dbReference type="Proteomes" id="UP001318682">
    <property type="component" value="Chromosome"/>
</dbReference>
<evidence type="ECO:0000256" key="1">
    <source>
        <dbReference type="SAM" id="SignalP"/>
    </source>
</evidence>
<evidence type="ECO:0008006" key="4">
    <source>
        <dbReference type="Google" id="ProtNLM"/>
    </source>
</evidence>
<gene>
    <name evidence="2" type="ORF">ROLI_035720</name>
</gene>
<feature type="chain" id="PRO_5046135079" description="Lipoprotein" evidence="1">
    <location>
        <begin position="27"/>
        <end position="120"/>
    </location>
</feature>
<dbReference type="PROSITE" id="PS51257">
    <property type="entry name" value="PROKAR_LIPOPROTEIN"/>
    <property type="match status" value="1"/>
</dbReference>